<dbReference type="Gene3D" id="3.40.1580.10">
    <property type="entry name" value="SMI1/KNR4-like"/>
    <property type="match status" value="1"/>
</dbReference>
<name>A0ABX0FEA7_9BACL</name>
<dbReference type="EMBL" id="JAAFGS010000008">
    <property type="protein sequence ID" value="NGZ77412.1"/>
    <property type="molecule type" value="Genomic_DNA"/>
</dbReference>
<protein>
    <submittedName>
        <fullName evidence="1">SMI1/KNR4 family protein</fullName>
    </submittedName>
</protein>
<accession>A0ABX0FEA7</accession>
<dbReference type="RefSeq" id="WP_166277734.1">
    <property type="nucleotide sequence ID" value="NZ_JAAFGS010000008.1"/>
</dbReference>
<gene>
    <name evidence="1" type="ORF">GYN08_19160</name>
</gene>
<dbReference type="SUPFAM" id="SSF160631">
    <property type="entry name" value="SMI1/KNR4-like"/>
    <property type="match status" value="1"/>
</dbReference>
<comment type="caution">
    <text evidence="1">The sequence shown here is derived from an EMBL/GenBank/DDBJ whole genome shotgun (WGS) entry which is preliminary data.</text>
</comment>
<evidence type="ECO:0000313" key="1">
    <source>
        <dbReference type="EMBL" id="NGZ77412.1"/>
    </source>
</evidence>
<dbReference type="InterPro" id="IPR037883">
    <property type="entry name" value="Knr4/Smi1-like_sf"/>
</dbReference>
<keyword evidence="2" id="KW-1185">Reference proteome</keyword>
<evidence type="ECO:0000313" key="2">
    <source>
        <dbReference type="Proteomes" id="UP000800303"/>
    </source>
</evidence>
<reference evidence="1 2" key="1">
    <citation type="submission" date="2020-01" db="EMBL/GenBank/DDBJ databases">
        <title>Polyphasic characterisation and genomic insights into a novel alkali tolerant bacterium VR-M41.</title>
        <authorList>
            <person name="Vemuluri V.R."/>
        </authorList>
    </citation>
    <scope>NUCLEOTIDE SEQUENCE [LARGE SCALE GENOMIC DNA]</scope>
    <source>
        <strain evidence="1 2">VR-M41</strain>
    </source>
</reference>
<sequence>MWRIIEAYDQINAWIRASQGSFIELENGQPYRFARRRTFTGKELEAFEQSSGLELPAEYKRFLIGVGAVELFAEPLGAGIEIIGPDEIADFSEKALGSRGDGLYPKLLLAVSMPKFGCFGGFRPGSERDERYGVFRSAAPPKQGIEADGFTAFDDWLVKLVENRAAAV</sequence>
<dbReference type="Proteomes" id="UP000800303">
    <property type="component" value="Unassembled WGS sequence"/>
</dbReference>
<proteinExistence type="predicted"/>
<organism evidence="1 2">
    <name type="scientific">Saccharibacillus alkalitolerans</name>
    <dbReference type="NCBI Taxonomy" id="2705290"/>
    <lineage>
        <taxon>Bacteria</taxon>
        <taxon>Bacillati</taxon>
        <taxon>Bacillota</taxon>
        <taxon>Bacilli</taxon>
        <taxon>Bacillales</taxon>
        <taxon>Paenibacillaceae</taxon>
        <taxon>Saccharibacillus</taxon>
    </lineage>
</organism>